<evidence type="ECO:0000256" key="8">
    <source>
        <dbReference type="SAM" id="MobiDB-lite"/>
    </source>
</evidence>
<dbReference type="GO" id="GO:0016705">
    <property type="term" value="F:oxidoreductase activity, acting on paired donors, with incorporation or reduction of molecular oxygen"/>
    <property type="evidence" value="ECO:0007669"/>
    <property type="project" value="InterPro"/>
</dbReference>
<feature type="region of interest" description="Disordered" evidence="8">
    <location>
        <begin position="82"/>
        <end position="104"/>
    </location>
</feature>
<dbReference type="Proteomes" id="UP000184932">
    <property type="component" value="Unassembled WGS sequence"/>
</dbReference>
<dbReference type="SUPFAM" id="SSF51905">
    <property type="entry name" value="FAD/NAD(P)-binding domain"/>
    <property type="match status" value="1"/>
</dbReference>
<dbReference type="PANTHER" id="PTHR43876:SF7">
    <property type="entry name" value="UBIQUINONE BIOSYNTHESIS MONOOXYGENASE COQ6, MITOCHONDRIAL"/>
    <property type="match status" value="1"/>
</dbReference>
<comment type="pathway">
    <text evidence="2">Cofactor biosynthesis; ubiquinone biosynthesis.</text>
</comment>
<dbReference type="PANTHER" id="PTHR43876">
    <property type="entry name" value="UBIQUINONE BIOSYNTHESIS MONOOXYGENASE COQ6, MITOCHONDRIAL"/>
    <property type="match status" value="1"/>
</dbReference>
<dbReference type="GO" id="GO:0004497">
    <property type="term" value="F:monooxygenase activity"/>
    <property type="evidence" value="ECO:0007669"/>
    <property type="project" value="UniProtKB-KW"/>
</dbReference>
<keyword evidence="11" id="KW-1185">Reference proteome</keyword>
<evidence type="ECO:0000256" key="3">
    <source>
        <dbReference type="ARBA" id="ARBA00005349"/>
    </source>
</evidence>
<keyword evidence="7" id="KW-0503">Monooxygenase</keyword>
<gene>
    <name evidence="10" type="ORF">SAMN05444002_0847</name>
</gene>
<keyword evidence="4" id="KW-0285">Flavoprotein</keyword>
<evidence type="ECO:0000256" key="1">
    <source>
        <dbReference type="ARBA" id="ARBA00001974"/>
    </source>
</evidence>
<dbReference type="STRING" id="1217970.SAMN05444002_0847"/>
<reference evidence="11" key="1">
    <citation type="submission" date="2016-11" db="EMBL/GenBank/DDBJ databases">
        <authorList>
            <person name="Varghese N."/>
            <person name="Submissions S."/>
        </authorList>
    </citation>
    <scope>NUCLEOTIDE SEQUENCE [LARGE SCALE GENOMIC DNA]</scope>
    <source>
        <strain evidence="11">DSM 29440</strain>
    </source>
</reference>
<keyword evidence="5" id="KW-0274">FAD</keyword>
<evidence type="ECO:0000256" key="2">
    <source>
        <dbReference type="ARBA" id="ARBA00004749"/>
    </source>
</evidence>
<dbReference type="UniPathway" id="UPA00232"/>
<dbReference type="Pfam" id="PF01494">
    <property type="entry name" value="FAD_binding_3"/>
    <property type="match status" value="1"/>
</dbReference>
<dbReference type="PROSITE" id="PS51257">
    <property type="entry name" value="PROKAR_LIPOPROTEIN"/>
    <property type="match status" value="1"/>
</dbReference>
<evidence type="ECO:0000259" key="9">
    <source>
        <dbReference type="Pfam" id="PF01494"/>
    </source>
</evidence>
<dbReference type="GO" id="GO:0006744">
    <property type="term" value="P:ubiquinone biosynthetic process"/>
    <property type="evidence" value="ECO:0007669"/>
    <property type="project" value="UniProtKB-UniPathway"/>
</dbReference>
<evidence type="ECO:0000256" key="6">
    <source>
        <dbReference type="ARBA" id="ARBA00023002"/>
    </source>
</evidence>
<dbReference type="InterPro" id="IPR051205">
    <property type="entry name" value="UbiH/COQ6_monooxygenase"/>
</dbReference>
<dbReference type="Gene3D" id="3.50.50.60">
    <property type="entry name" value="FAD/NAD(P)-binding domain"/>
    <property type="match status" value="2"/>
</dbReference>
<comment type="similarity">
    <text evidence="3">Belongs to the UbiH/COQ6 family.</text>
</comment>
<dbReference type="GO" id="GO:0071949">
    <property type="term" value="F:FAD binding"/>
    <property type="evidence" value="ECO:0007669"/>
    <property type="project" value="InterPro"/>
</dbReference>
<name>A0A1N6EJ80_9RHOB</name>
<feature type="domain" description="FAD-binding" evidence="9">
    <location>
        <begin position="6"/>
        <end position="346"/>
    </location>
</feature>
<evidence type="ECO:0000256" key="5">
    <source>
        <dbReference type="ARBA" id="ARBA00022827"/>
    </source>
</evidence>
<dbReference type="PRINTS" id="PR00420">
    <property type="entry name" value="RNGMNOXGNASE"/>
</dbReference>
<dbReference type="RefSeq" id="WP_074254979.1">
    <property type="nucleotide sequence ID" value="NZ_FSRL01000001.1"/>
</dbReference>
<dbReference type="AlphaFoldDB" id="A0A1N6EJ80"/>
<dbReference type="InterPro" id="IPR010971">
    <property type="entry name" value="UbiH/COQ6"/>
</dbReference>
<sequence length="394" mass="41891">MTRETTDILIAGAGIAGLTAAACFGQAGYRVTLAAPAPPRRDKTQGDQRSTAFLDPAIALFSEAGLWARLAPHAQPLQELHITDTTGWPPRTRDSRAFRSDAPGTPPLAQNLMNWRIADVLLNALESLPNVALHWGAGFASMVTREREALVRLTDDSSLRARLVIGADGRDSAVRETAGITAEISRFGQKALAFSVTHPEPHRDISTEVYNQGGPFTLIPLPDEDGTPTSAVVWMNPGPEALRLQALDAEAFSAEATTRSAGLLGPLTLASPRAVFPIITLRSRALTAQRTALIAEAAHVIPPIGAQGLNTSLNDLAALLKSATPDALGSRQHLDRYENSRARDVAARVAAIGFYNRLTRSGLPPLQSLRLSGLKAVADLPPLRRAVMKAGMGG</sequence>
<dbReference type="InterPro" id="IPR002938">
    <property type="entry name" value="FAD-bd"/>
</dbReference>
<comment type="cofactor">
    <cofactor evidence="1">
        <name>FAD</name>
        <dbReference type="ChEBI" id="CHEBI:57692"/>
    </cofactor>
</comment>
<dbReference type="OrthoDB" id="9796623at2"/>
<organism evidence="10 11">
    <name type="scientific">Vannielia litorea</name>
    <dbReference type="NCBI Taxonomy" id="1217970"/>
    <lineage>
        <taxon>Bacteria</taxon>
        <taxon>Pseudomonadati</taxon>
        <taxon>Pseudomonadota</taxon>
        <taxon>Alphaproteobacteria</taxon>
        <taxon>Rhodobacterales</taxon>
        <taxon>Paracoccaceae</taxon>
        <taxon>Vannielia</taxon>
    </lineage>
</organism>
<evidence type="ECO:0000313" key="10">
    <source>
        <dbReference type="EMBL" id="SIN83099.1"/>
    </source>
</evidence>
<accession>A0A1N6EJ80</accession>
<evidence type="ECO:0000256" key="4">
    <source>
        <dbReference type="ARBA" id="ARBA00022630"/>
    </source>
</evidence>
<dbReference type="EMBL" id="FSRL01000001">
    <property type="protein sequence ID" value="SIN83099.1"/>
    <property type="molecule type" value="Genomic_DNA"/>
</dbReference>
<evidence type="ECO:0000256" key="7">
    <source>
        <dbReference type="ARBA" id="ARBA00023033"/>
    </source>
</evidence>
<protein>
    <submittedName>
        <fullName evidence="10">2-octaprenyl-6-methoxyphenol hydroxylase</fullName>
    </submittedName>
</protein>
<evidence type="ECO:0000313" key="11">
    <source>
        <dbReference type="Proteomes" id="UP000184932"/>
    </source>
</evidence>
<keyword evidence="6" id="KW-0560">Oxidoreductase</keyword>
<dbReference type="NCBIfam" id="TIGR01988">
    <property type="entry name" value="Ubi-OHases"/>
    <property type="match status" value="1"/>
</dbReference>
<dbReference type="InterPro" id="IPR036188">
    <property type="entry name" value="FAD/NAD-bd_sf"/>
</dbReference>
<proteinExistence type="inferred from homology"/>